<keyword evidence="3" id="KW-0862">Zinc</keyword>
<gene>
    <name evidence="6" type="ORF">ASPCAL09822</name>
</gene>
<evidence type="ECO:0000313" key="7">
    <source>
        <dbReference type="Proteomes" id="UP000054771"/>
    </source>
</evidence>
<evidence type="ECO:0000313" key="6">
    <source>
        <dbReference type="EMBL" id="CEL06650.1"/>
    </source>
</evidence>
<feature type="compositionally biased region" description="Low complexity" evidence="4">
    <location>
        <begin position="142"/>
        <end position="160"/>
    </location>
</feature>
<organism evidence="6 7">
    <name type="scientific">Aspergillus calidoustus</name>
    <dbReference type="NCBI Taxonomy" id="454130"/>
    <lineage>
        <taxon>Eukaryota</taxon>
        <taxon>Fungi</taxon>
        <taxon>Dikarya</taxon>
        <taxon>Ascomycota</taxon>
        <taxon>Pezizomycotina</taxon>
        <taxon>Eurotiomycetes</taxon>
        <taxon>Eurotiomycetidae</taxon>
        <taxon>Eurotiales</taxon>
        <taxon>Aspergillaceae</taxon>
        <taxon>Aspergillus</taxon>
        <taxon>Aspergillus subgen. Nidulantes</taxon>
    </lineage>
</organism>
<dbReference type="Pfam" id="PF00569">
    <property type="entry name" value="ZZ"/>
    <property type="match status" value="1"/>
</dbReference>
<dbReference type="SMART" id="SM00291">
    <property type="entry name" value="ZnF_ZZ"/>
    <property type="match status" value="2"/>
</dbReference>
<dbReference type="PROSITE" id="PS01357">
    <property type="entry name" value="ZF_ZZ_1"/>
    <property type="match status" value="1"/>
</dbReference>
<dbReference type="STRING" id="454130.A0A0U5CBA1"/>
<evidence type="ECO:0000256" key="3">
    <source>
        <dbReference type="ARBA" id="ARBA00022833"/>
    </source>
</evidence>
<feature type="region of interest" description="Disordered" evidence="4">
    <location>
        <begin position="136"/>
        <end position="162"/>
    </location>
</feature>
<evidence type="ECO:0000256" key="4">
    <source>
        <dbReference type="SAM" id="MobiDB-lite"/>
    </source>
</evidence>
<evidence type="ECO:0000256" key="1">
    <source>
        <dbReference type="ARBA" id="ARBA00022723"/>
    </source>
</evidence>
<dbReference type="EMBL" id="CDMC01000008">
    <property type="protein sequence ID" value="CEL06650.1"/>
    <property type="molecule type" value="Genomic_DNA"/>
</dbReference>
<dbReference type="SUPFAM" id="SSF57850">
    <property type="entry name" value="RING/U-box"/>
    <property type="match status" value="2"/>
</dbReference>
<dbReference type="Gene3D" id="3.30.60.90">
    <property type="match status" value="2"/>
</dbReference>
<dbReference type="AlphaFoldDB" id="A0A0U5CBA1"/>
<dbReference type="CDD" id="cd02249">
    <property type="entry name" value="ZZ"/>
    <property type="match status" value="1"/>
</dbReference>
<reference evidence="7" key="1">
    <citation type="journal article" date="2016" name="Genome Announc.">
        <title>Draft genome sequences of fungus Aspergillus calidoustus.</title>
        <authorList>
            <person name="Horn F."/>
            <person name="Linde J."/>
            <person name="Mattern D.J."/>
            <person name="Walther G."/>
            <person name="Guthke R."/>
            <person name="Scherlach K."/>
            <person name="Martin K."/>
            <person name="Brakhage A.A."/>
            <person name="Petzke L."/>
            <person name="Valiante V."/>
        </authorList>
    </citation>
    <scope>NUCLEOTIDE SEQUENCE [LARGE SCALE GENOMIC DNA]</scope>
    <source>
        <strain evidence="7">SF006504</strain>
    </source>
</reference>
<dbReference type="PANTHER" id="PTHR20930:SF0">
    <property type="entry name" value="PROTEIN ILRUN"/>
    <property type="match status" value="1"/>
</dbReference>
<feature type="domain" description="ZZ-type" evidence="5">
    <location>
        <begin position="209"/>
        <end position="237"/>
    </location>
</feature>
<evidence type="ECO:0000259" key="5">
    <source>
        <dbReference type="PROSITE" id="PS01357"/>
    </source>
</evidence>
<dbReference type="GO" id="GO:0008270">
    <property type="term" value="F:zinc ion binding"/>
    <property type="evidence" value="ECO:0007669"/>
    <property type="project" value="UniProtKB-KW"/>
</dbReference>
<keyword evidence="2" id="KW-0863">Zinc-finger</keyword>
<dbReference type="OrthoDB" id="661148at2759"/>
<keyword evidence="7" id="KW-1185">Reference proteome</keyword>
<dbReference type="InterPro" id="IPR000433">
    <property type="entry name" value="Znf_ZZ"/>
</dbReference>
<dbReference type="InterPro" id="IPR043145">
    <property type="entry name" value="Znf_ZZ_sf"/>
</dbReference>
<proteinExistence type="predicted"/>
<protein>
    <recommendedName>
        <fullName evidence="5">ZZ-type domain-containing protein</fullName>
    </recommendedName>
</protein>
<dbReference type="Proteomes" id="UP000054771">
    <property type="component" value="Unassembled WGS sequence"/>
</dbReference>
<dbReference type="PANTHER" id="PTHR20930">
    <property type="entry name" value="OVARIAN CARCINOMA ANTIGEN CA125-RELATED"/>
    <property type="match status" value="1"/>
</dbReference>
<sequence>MSAPTSTTSVSPSTPITVKVSYDQQTRRFKIPLKDLGANTLPQNLRQLLGIPADTNVIFERYSDSASAYVYLDSNNPAVFKQLYRAAKAKLKIRIRATVEQPPSQTPVTEAPSEQPQDSARYNYLATVLSTPVQVSQVEHNSSATSSSTTLPESSERSTLPDADKNAWSALDSAEPKPGNSREFVLGPDNPSVPVLSHTSLAGYFCIDCNYCGRAIPNEHYHCNTCAEGDYDLCPQCLDTGVTCLGEDHWLVRRFVKDGIITNSTTKTLASHKIKAQEENIVPDIVSKPVTEAVEQPTIVSRERICNNCLSEFDEGKMVSCADCEDFDLCITCVLGHKHGHHPAHTFVLLGEHDSGLKNLVLSRCKPGRGYHHAAICDGCENVCLRFWTIENTC</sequence>
<name>A0A0U5CBA1_ASPCI</name>
<evidence type="ECO:0000256" key="2">
    <source>
        <dbReference type="ARBA" id="ARBA00022771"/>
    </source>
</evidence>
<keyword evidence="1" id="KW-0479">Metal-binding</keyword>
<accession>A0A0U5CBA1</accession>